<organism evidence="2 3">
    <name type="scientific">Prymnesium parvum</name>
    <name type="common">Toxic golden alga</name>
    <dbReference type="NCBI Taxonomy" id="97485"/>
    <lineage>
        <taxon>Eukaryota</taxon>
        <taxon>Haptista</taxon>
        <taxon>Haptophyta</taxon>
        <taxon>Prymnesiophyceae</taxon>
        <taxon>Prymnesiales</taxon>
        <taxon>Prymnesiaceae</taxon>
        <taxon>Prymnesium</taxon>
    </lineage>
</organism>
<reference evidence="2 3" key="1">
    <citation type="journal article" date="2024" name="Science">
        <title>Giant polyketide synthase enzymes in the biosynthesis of giant marine polyether toxins.</title>
        <authorList>
            <person name="Fallon T.R."/>
            <person name="Shende V.V."/>
            <person name="Wierzbicki I.H."/>
            <person name="Pendleton A.L."/>
            <person name="Watervoot N.F."/>
            <person name="Auber R.P."/>
            <person name="Gonzalez D.J."/>
            <person name="Wisecaver J.H."/>
            <person name="Moore B.S."/>
        </authorList>
    </citation>
    <scope>NUCLEOTIDE SEQUENCE [LARGE SCALE GENOMIC DNA]</scope>
    <source>
        <strain evidence="2 3">12B1</strain>
    </source>
</reference>
<dbReference type="EMBL" id="JBGBPQ010000010">
    <property type="protein sequence ID" value="KAL1519032.1"/>
    <property type="molecule type" value="Genomic_DNA"/>
</dbReference>
<dbReference type="AlphaFoldDB" id="A0AB34JCW8"/>
<feature type="region of interest" description="Disordered" evidence="1">
    <location>
        <begin position="1"/>
        <end position="32"/>
    </location>
</feature>
<evidence type="ECO:0000313" key="3">
    <source>
        <dbReference type="Proteomes" id="UP001515480"/>
    </source>
</evidence>
<protein>
    <submittedName>
        <fullName evidence="2">Uncharacterized protein</fullName>
    </submittedName>
</protein>
<keyword evidence="3" id="KW-1185">Reference proteome</keyword>
<comment type="caution">
    <text evidence="2">The sequence shown here is derived from an EMBL/GenBank/DDBJ whole genome shotgun (WGS) entry which is preliminary data.</text>
</comment>
<dbReference type="Proteomes" id="UP001515480">
    <property type="component" value="Unassembled WGS sequence"/>
</dbReference>
<feature type="region of interest" description="Disordered" evidence="1">
    <location>
        <begin position="66"/>
        <end position="123"/>
    </location>
</feature>
<evidence type="ECO:0000256" key="1">
    <source>
        <dbReference type="SAM" id="MobiDB-lite"/>
    </source>
</evidence>
<proteinExistence type="predicted"/>
<gene>
    <name evidence="2" type="ORF">AB1Y20_003300</name>
</gene>
<name>A0AB34JCW8_PRYPA</name>
<feature type="compositionally biased region" description="Basic and acidic residues" evidence="1">
    <location>
        <begin position="66"/>
        <end position="83"/>
    </location>
</feature>
<sequence>MTCTGDVVATTEGAYDVSTRERQSSSAHAAEGATVRVCDAIDAAELTPTGLISAAGDSERWHASRPYTVREKDQHPAAMERARWPNAGERPRAAAGPQGRSGNALGEANFDAGAQETWRPRAS</sequence>
<accession>A0AB34JCW8</accession>
<evidence type="ECO:0000313" key="2">
    <source>
        <dbReference type="EMBL" id="KAL1519032.1"/>
    </source>
</evidence>